<dbReference type="Pfam" id="PF17853">
    <property type="entry name" value="GGDEF_2"/>
    <property type="match status" value="1"/>
</dbReference>
<dbReference type="CDD" id="cd17536">
    <property type="entry name" value="REC_YesN-like"/>
    <property type="match status" value="1"/>
</dbReference>
<dbReference type="PANTHER" id="PTHR42713">
    <property type="entry name" value="HISTIDINE KINASE-RELATED"/>
    <property type="match status" value="1"/>
</dbReference>
<keyword evidence="7" id="KW-0804">Transcription</keyword>
<evidence type="ECO:0000256" key="1">
    <source>
        <dbReference type="ARBA" id="ARBA00004496"/>
    </source>
</evidence>
<feature type="domain" description="Response regulatory" evidence="10">
    <location>
        <begin position="3"/>
        <end position="120"/>
    </location>
</feature>
<dbReference type="SUPFAM" id="SSF46689">
    <property type="entry name" value="Homeodomain-like"/>
    <property type="match status" value="1"/>
</dbReference>
<dbReference type="GO" id="GO:0043565">
    <property type="term" value="F:sequence-specific DNA binding"/>
    <property type="evidence" value="ECO:0007669"/>
    <property type="project" value="InterPro"/>
</dbReference>
<keyword evidence="3 8" id="KW-0597">Phosphoprotein</keyword>
<proteinExistence type="predicted"/>
<keyword evidence="6" id="KW-0238">DNA-binding</keyword>
<dbReference type="PROSITE" id="PS01124">
    <property type="entry name" value="HTH_ARAC_FAMILY_2"/>
    <property type="match status" value="1"/>
</dbReference>
<keyword evidence="5" id="KW-0805">Transcription regulation</keyword>
<dbReference type="RefSeq" id="WP_134167702.1">
    <property type="nucleotide sequence ID" value="NZ_SODD01000002.1"/>
</dbReference>
<evidence type="ECO:0000256" key="5">
    <source>
        <dbReference type="ARBA" id="ARBA00023015"/>
    </source>
</evidence>
<dbReference type="InterPro" id="IPR051552">
    <property type="entry name" value="HptR"/>
</dbReference>
<dbReference type="InterPro" id="IPR018060">
    <property type="entry name" value="HTH_AraC"/>
</dbReference>
<organism evidence="11 12">
    <name type="scientific">Breznakia blatticola</name>
    <dbReference type="NCBI Taxonomy" id="1754012"/>
    <lineage>
        <taxon>Bacteria</taxon>
        <taxon>Bacillati</taxon>
        <taxon>Bacillota</taxon>
        <taxon>Erysipelotrichia</taxon>
        <taxon>Erysipelotrichales</taxon>
        <taxon>Erysipelotrichaceae</taxon>
        <taxon>Breznakia</taxon>
    </lineage>
</organism>
<sequence>MYTVVIADDEYELRQALVHTIDWNRLGFEVIGEAENGAVALELVERLQPDLLITDIQMPFISGIELARQARNIRPYMNIVFISGYDDFSYAQQAIQYNIISYLLKPLSSSEIEIELVKIREKIDERFDLLRGSTQEDQSERIQHLKINDFLMSHMLYQNHTFTSLDDEQAIKQEAMNLNLTNSISMENYYQTMVLTFMDEDKQNQTQEKHVKFTQGILGKYLLYGSFYSRKKIVVVVSGTTKELERSLPIITTEFVQSAKRILNFDCEIGVSQPYNNWLDLSKSYDEALFALRFSQQEEPIQYASDISKLTKNDFAFVRQSVEELEHLVKVGTPDAINDFVKQVLMKPELMQEHSLDMFTLQIFAALSKAITAVASNEETEQFLSYVYGGNINGTSGRSEQIKDKILKVSLEAHRIIMNQRKEASELLAQSALDLIKNQYHDEDMSIAKASQLLHVSASYLSAIIKKNTNSTFGTLLTERRMHKAKELLLSTSNKIMEIANACGYSDTHYFSYCVKRYYGDSPNKLREMQREANHEVA</sequence>
<dbReference type="SMART" id="SM00448">
    <property type="entry name" value="REC"/>
    <property type="match status" value="1"/>
</dbReference>
<evidence type="ECO:0000256" key="7">
    <source>
        <dbReference type="ARBA" id="ARBA00023163"/>
    </source>
</evidence>
<dbReference type="Pfam" id="PF12833">
    <property type="entry name" value="HTH_18"/>
    <property type="match status" value="1"/>
</dbReference>
<dbReference type="SUPFAM" id="SSF52172">
    <property type="entry name" value="CheY-like"/>
    <property type="match status" value="1"/>
</dbReference>
<evidence type="ECO:0000259" key="9">
    <source>
        <dbReference type="PROSITE" id="PS01124"/>
    </source>
</evidence>
<dbReference type="OrthoDB" id="9794370at2"/>
<evidence type="ECO:0000256" key="8">
    <source>
        <dbReference type="PROSITE-ProRule" id="PRU00169"/>
    </source>
</evidence>
<dbReference type="PANTHER" id="PTHR42713:SF3">
    <property type="entry name" value="TRANSCRIPTIONAL REGULATORY PROTEIN HPTR"/>
    <property type="match status" value="1"/>
</dbReference>
<dbReference type="InterPro" id="IPR018062">
    <property type="entry name" value="HTH_AraC-typ_CS"/>
</dbReference>
<dbReference type="InterPro" id="IPR041522">
    <property type="entry name" value="CdaR_GGDEF"/>
</dbReference>
<evidence type="ECO:0000256" key="2">
    <source>
        <dbReference type="ARBA" id="ARBA00022490"/>
    </source>
</evidence>
<keyword evidence="12" id="KW-1185">Reference proteome</keyword>
<dbReference type="PROSITE" id="PS00041">
    <property type="entry name" value="HTH_ARAC_FAMILY_1"/>
    <property type="match status" value="1"/>
</dbReference>
<comment type="caution">
    <text evidence="11">The sequence shown here is derived from an EMBL/GenBank/DDBJ whole genome shotgun (WGS) entry which is preliminary data.</text>
</comment>
<dbReference type="GO" id="GO:0005737">
    <property type="term" value="C:cytoplasm"/>
    <property type="evidence" value="ECO:0007669"/>
    <property type="project" value="UniProtKB-SubCell"/>
</dbReference>
<keyword evidence="2" id="KW-0963">Cytoplasm</keyword>
<dbReference type="EMBL" id="SODD01000002">
    <property type="protein sequence ID" value="TDW26090.1"/>
    <property type="molecule type" value="Genomic_DNA"/>
</dbReference>
<evidence type="ECO:0000256" key="4">
    <source>
        <dbReference type="ARBA" id="ARBA00023012"/>
    </source>
</evidence>
<feature type="modified residue" description="4-aspartylphosphate" evidence="8">
    <location>
        <position position="55"/>
    </location>
</feature>
<dbReference type="Gene3D" id="1.10.10.60">
    <property type="entry name" value="Homeodomain-like"/>
    <property type="match status" value="2"/>
</dbReference>
<dbReference type="AlphaFoldDB" id="A0A4R8AC61"/>
<dbReference type="SMART" id="SM00342">
    <property type="entry name" value="HTH_ARAC"/>
    <property type="match status" value="1"/>
</dbReference>
<evidence type="ECO:0000313" key="12">
    <source>
        <dbReference type="Proteomes" id="UP000294743"/>
    </source>
</evidence>
<dbReference type="Proteomes" id="UP000294743">
    <property type="component" value="Unassembled WGS sequence"/>
</dbReference>
<name>A0A4R8AC61_9FIRM</name>
<evidence type="ECO:0000259" key="10">
    <source>
        <dbReference type="PROSITE" id="PS50110"/>
    </source>
</evidence>
<protein>
    <submittedName>
        <fullName evidence="11">Two-component system response regulator YesN</fullName>
    </submittedName>
</protein>
<dbReference type="InterPro" id="IPR011006">
    <property type="entry name" value="CheY-like_superfamily"/>
</dbReference>
<dbReference type="GO" id="GO:0003700">
    <property type="term" value="F:DNA-binding transcription factor activity"/>
    <property type="evidence" value="ECO:0007669"/>
    <property type="project" value="InterPro"/>
</dbReference>
<dbReference type="GO" id="GO:0000160">
    <property type="term" value="P:phosphorelay signal transduction system"/>
    <property type="evidence" value="ECO:0007669"/>
    <property type="project" value="UniProtKB-KW"/>
</dbReference>
<feature type="domain" description="HTH araC/xylS-type" evidence="9">
    <location>
        <begin position="430"/>
        <end position="529"/>
    </location>
</feature>
<accession>A0A4R8AC61</accession>
<dbReference type="Gene3D" id="3.40.50.2300">
    <property type="match status" value="1"/>
</dbReference>
<dbReference type="PROSITE" id="PS50110">
    <property type="entry name" value="RESPONSE_REGULATORY"/>
    <property type="match status" value="1"/>
</dbReference>
<evidence type="ECO:0000256" key="6">
    <source>
        <dbReference type="ARBA" id="ARBA00023125"/>
    </source>
</evidence>
<evidence type="ECO:0000313" key="11">
    <source>
        <dbReference type="EMBL" id="TDW26090.1"/>
    </source>
</evidence>
<dbReference type="InterPro" id="IPR001789">
    <property type="entry name" value="Sig_transdc_resp-reg_receiver"/>
</dbReference>
<comment type="subcellular location">
    <subcellularLocation>
        <location evidence="1">Cytoplasm</location>
    </subcellularLocation>
</comment>
<gene>
    <name evidence="11" type="ORF">EDD63_102111</name>
</gene>
<reference evidence="11 12" key="1">
    <citation type="submission" date="2019-03" db="EMBL/GenBank/DDBJ databases">
        <title>Genomic Encyclopedia of Type Strains, Phase IV (KMG-IV): sequencing the most valuable type-strain genomes for metagenomic binning, comparative biology and taxonomic classification.</title>
        <authorList>
            <person name="Goeker M."/>
        </authorList>
    </citation>
    <scope>NUCLEOTIDE SEQUENCE [LARGE SCALE GENOMIC DNA]</scope>
    <source>
        <strain evidence="11 12">DSM 28867</strain>
    </source>
</reference>
<evidence type="ECO:0000256" key="3">
    <source>
        <dbReference type="ARBA" id="ARBA00022553"/>
    </source>
</evidence>
<keyword evidence="4" id="KW-0902">Two-component regulatory system</keyword>
<dbReference type="Pfam" id="PF00072">
    <property type="entry name" value="Response_reg"/>
    <property type="match status" value="1"/>
</dbReference>
<dbReference type="InterPro" id="IPR009057">
    <property type="entry name" value="Homeodomain-like_sf"/>
</dbReference>